<proteinExistence type="predicted"/>
<reference evidence="2 3" key="1">
    <citation type="journal article" date="2013" name="Genome Announc.">
        <title>Genome Sequence of Novosphingobium lindaniclasticum LE124T, Isolated from a Hexachlorocyclohexane Dumpsite.</title>
        <authorList>
            <person name="Saxena A."/>
            <person name="Nayyar N."/>
            <person name="Sangwan N."/>
            <person name="Kumari R."/>
            <person name="Khurana J.P."/>
            <person name="Lal R."/>
        </authorList>
    </citation>
    <scope>NUCLEOTIDE SEQUENCE [LARGE SCALE GENOMIC DNA]</scope>
    <source>
        <strain evidence="2 3">LE124</strain>
    </source>
</reference>
<evidence type="ECO:0000313" key="3">
    <source>
        <dbReference type="Proteomes" id="UP000015527"/>
    </source>
</evidence>
<protein>
    <submittedName>
        <fullName evidence="2">Uncharacterized protein</fullName>
    </submittedName>
</protein>
<evidence type="ECO:0000256" key="1">
    <source>
        <dbReference type="SAM" id="Phobius"/>
    </source>
</evidence>
<dbReference type="Proteomes" id="UP000015527">
    <property type="component" value="Unassembled WGS sequence"/>
</dbReference>
<keyword evidence="1" id="KW-0472">Membrane</keyword>
<feature type="transmembrane region" description="Helical" evidence="1">
    <location>
        <begin position="6"/>
        <end position="25"/>
    </location>
</feature>
<keyword evidence="3" id="KW-1185">Reference proteome</keyword>
<keyword evidence="1" id="KW-1133">Transmembrane helix</keyword>
<organism evidence="2 3">
    <name type="scientific">Novosphingobium lindaniclasticum LE124</name>
    <dbReference type="NCBI Taxonomy" id="1096930"/>
    <lineage>
        <taxon>Bacteria</taxon>
        <taxon>Pseudomonadati</taxon>
        <taxon>Pseudomonadota</taxon>
        <taxon>Alphaproteobacteria</taxon>
        <taxon>Sphingomonadales</taxon>
        <taxon>Sphingomonadaceae</taxon>
        <taxon>Novosphingobium</taxon>
    </lineage>
</organism>
<dbReference type="AlphaFoldDB" id="T0HC57"/>
<comment type="caution">
    <text evidence="2">The sequence shown here is derived from an EMBL/GenBank/DDBJ whole genome shotgun (WGS) entry which is preliminary data.</text>
</comment>
<accession>T0HC57</accession>
<keyword evidence="1" id="KW-0812">Transmembrane</keyword>
<dbReference type="EMBL" id="ATHL01000127">
    <property type="protein sequence ID" value="EQB09713.1"/>
    <property type="molecule type" value="Genomic_DNA"/>
</dbReference>
<evidence type="ECO:0000313" key="2">
    <source>
        <dbReference type="EMBL" id="EQB09713.1"/>
    </source>
</evidence>
<sequence length="39" mass="4082">MSNGPLIVRVGVILAGAVAASYLLARLGEPQSAWLWGML</sequence>
<name>T0HC57_9SPHN</name>
<gene>
    <name evidence="2" type="ORF">L284_19105</name>
</gene>